<feature type="domain" description="TPPC8 first Ig-like" evidence="4">
    <location>
        <begin position="606"/>
        <end position="759"/>
    </location>
</feature>
<dbReference type="InterPro" id="IPR011990">
    <property type="entry name" value="TPR-like_helical_dom_sf"/>
</dbReference>
<reference evidence="5" key="1">
    <citation type="submission" date="2019-07" db="EMBL/GenBank/DDBJ databases">
        <authorList>
            <person name="Dittberner H."/>
        </authorList>
    </citation>
    <scope>NUCLEOTIDE SEQUENCE [LARGE SCALE GENOMIC DNA]</scope>
</reference>
<dbReference type="SUPFAM" id="SSF48452">
    <property type="entry name" value="TPR-like"/>
    <property type="match status" value="1"/>
</dbReference>
<comment type="caution">
    <text evidence="5">The sequence shown here is derived from an EMBL/GenBank/DDBJ whole genome shotgun (WGS) entry which is preliminary data.</text>
</comment>
<name>A0A565CMK6_9BRAS</name>
<dbReference type="Pfam" id="PF24544">
    <property type="entry name" value="Ig_TPPC8_2nd"/>
    <property type="match status" value="1"/>
</dbReference>
<dbReference type="Pfam" id="PF24542">
    <property type="entry name" value="Ig_TPPC8_C"/>
    <property type="match status" value="1"/>
</dbReference>
<dbReference type="InterPro" id="IPR058538">
    <property type="entry name" value="Ig_TPPC8_2nd"/>
</dbReference>
<dbReference type="PANTHER" id="PTHR12975:SF6">
    <property type="entry name" value="TRAFFICKING PROTEIN PARTICLE COMPLEX SUBUNIT 8"/>
    <property type="match status" value="1"/>
</dbReference>
<feature type="domain" description="TPPC8 second Ig-like" evidence="3">
    <location>
        <begin position="811"/>
        <end position="928"/>
    </location>
</feature>
<dbReference type="GO" id="GO:1990072">
    <property type="term" value="C:TRAPPIII protein complex"/>
    <property type="evidence" value="ECO:0007669"/>
    <property type="project" value="TreeGrafter"/>
</dbReference>
<evidence type="ECO:0000259" key="4">
    <source>
        <dbReference type="Pfam" id="PF24545"/>
    </source>
</evidence>
<dbReference type="Proteomes" id="UP000489600">
    <property type="component" value="Unassembled WGS sequence"/>
</dbReference>
<proteinExistence type="predicted"/>
<organism evidence="5 6">
    <name type="scientific">Arabis nemorensis</name>
    <dbReference type="NCBI Taxonomy" id="586526"/>
    <lineage>
        <taxon>Eukaryota</taxon>
        <taxon>Viridiplantae</taxon>
        <taxon>Streptophyta</taxon>
        <taxon>Embryophyta</taxon>
        <taxon>Tracheophyta</taxon>
        <taxon>Spermatophyta</taxon>
        <taxon>Magnoliopsida</taxon>
        <taxon>eudicotyledons</taxon>
        <taxon>Gunneridae</taxon>
        <taxon>Pentapetalae</taxon>
        <taxon>rosids</taxon>
        <taxon>malvids</taxon>
        <taxon>Brassicales</taxon>
        <taxon>Brassicaceae</taxon>
        <taxon>Arabideae</taxon>
        <taxon>Arabis</taxon>
    </lineage>
</organism>
<accession>A0A565CMK6</accession>
<feature type="region of interest" description="Disordered" evidence="1">
    <location>
        <begin position="685"/>
        <end position="707"/>
    </location>
</feature>
<dbReference type="EMBL" id="CABITT030000008">
    <property type="protein sequence ID" value="VVB14716.1"/>
    <property type="molecule type" value="Genomic_DNA"/>
</dbReference>
<dbReference type="InterPro" id="IPR057651">
    <property type="entry name" value="Ig_TPPC8_C"/>
</dbReference>
<dbReference type="InterPro" id="IPR024420">
    <property type="entry name" value="TRAPP_III_complex_Trs85"/>
</dbReference>
<protein>
    <submittedName>
        <fullName evidence="5">Uncharacterized protein</fullName>
    </submittedName>
</protein>
<evidence type="ECO:0000313" key="6">
    <source>
        <dbReference type="Proteomes" id="UP000489600"/>
    </source>
</evidence>
<dbReference type="InterPro" id="IPR058541">
    <property type="entry name" value="Ig_TPPC8_1st"/>
</dbReference>
<evidence type="ECO:0000313" key="5">
    <source>
        <dbReference type="EMBL" id="VVB14716.1"/>
    </source>
</evidence>
<feature type="compositionally biased region" description="Polar residues" evidence="1">
    <location>
        <begin position="691"/>
        <end position="704"/>
    </location>
</feature>
<evidence type="ECO:0000259" key="2">
    <source>
        <dbReference type="Pfam" id="PF24542"/>
    </source>
</evidence>
<dbReference type="OrthoDB" id="437922at2759"/>
<dbReference type="PANTHER" id="PTHR12975">
    <property type="entry name" value="TRANSPORT PROTEIN TRAPP"/>
    <property type="match status" value="1"/>
</dbReference>
<evidence type="ECO:0000256" key="1">
    <source>
        <dbReference type="SAM" id="MobiDB-lite"/>
    </source>
</evidence>
<sequence>MVEPVNSPLGKMLLEEVSPVVMVLCTPLVEETFLKNGLSFVETLKPFCNFSNIDVPVRTSSDQLYRLKKFTLRLFYASDIRQPNVEVAKQRLEHVITQAGEKDFQDLKSDPPQISDILSNPESEIAPTWFQYYNKELIRTLSFSEHEAFDHPVACLLVVSSKDEEPINKFVDLFNTNRLPSLLNDGAMDPKILKHYLLVHDNQGATTERTSKVLSEMRGTFGNNECNLLCTNSSKEGNVEHQANPWASFKSSASAAGKLGCVLTGDDIVEIKDLMQEFTSRHIIPYMEQKVRELNQQISATRRGLKNQFKNLWWRKGKDDVPDSTKGPMYTFSSTESQIRILGDYAFMLHDYELALSSYRLISTDYKLDKAWKHYAGVQEMMGLAYFISDQSKKEAEYCMENAFSTYMKLGKSGFQNATRCGLWWAEMLKARDQHKEAASVYFRICGEEPLHAAVMLEQASYCFVLTKPAMLHKYGFHLVLSGDHYKNCDQLNHAIRTYRSAISVYKSTTWSHIKDHVYFHIGQWYAIVGMHDVAVRNMLKVLDCGYQSKATQEIFLRDFFDIVKKTGTKHEVVGLQLPIIDISSLQVIYEDHRTYASQASALVEESIWQSLEDDIIPSLNSGKSNWLELQSKLLPKKYRESNVCVAGESVKVDLEFRNPLLISTSVTSVFLICELTANPDDLKLVDKEPSNSSLGPESSTEHNLGTTSGFSSFTLSEVDFTLGGGEKKLVRLTVTPHEEGILKIAGVRWELSGSIVGVHYFQSVPVKAKTAKGRRKNKLTPTDALKFLVIKNLPRLEGSIDHLPGKLYAGDLRHLVLELKNKSESPIKNLKMKISHPRFVSPGNHEEELTTEFPDCLKKGHEQNIVQRETNGTNSVFAFPKDVSLQGDRSLRWPLWLRAAIPGTISLYFTIYYEMENVSSVMKYRTLRMHYNLQVLPSLETSFEITPSPSRLQEFLVRMDIVNRANLDCFQIQQLSTVGCRWGISLLQPVDTILPSKSLLAGQALSFFFMIKDCRKSGTEEEKTMSLPPSLTDVKLVTQDDDEKLFDIVNSPLASFHESERSCQGASDKSSPNTVDFILISRLAKSSNPSAVPYLPEILSHHSCHNSIRSSNPLSWSLDCPQTIYHNFATSLCEIKLNLIIRNTSNGLSSVTIDTVDCLPDTAAPTPSSVNQSGWRYVPSVTEEMKVTSDVMGSRLDKPPSSMESSPPFIWSGLSSTKVQIQPLSTAEIPLQISVFSPGIYNLSSFTLKWEVSEHENASSGTCEGYPYYLTVLQSE</sequence>
<dbReference type="Pfam" id="PF12739">
    <property type="entry name" value="TRAPPC-Trs85"/>
    <property type="match status" value="1"/>
</dbReference>
<dbReference type="AlphaFoldDB" id="A0A565CMK6"/>
<gene>
    <name evidence="5" type="ORF">ANE_LOCUS25160</name>
</gene>
<feature type="domain" description="TPPC8 C-terminal Ig-like" evidence="2">
    <location>
        <begin position="1116"/>
        <end position="1247"/>
    </location>
</feature>
<dbReference type="Pfam" id="PF24545">
    <property type="entry name" value="Ig_TPPC8_1st"/>
    <property type="match status" value="1"/>
</dbReference>
<evidence type="ECO:0000259" key="3">
    <source>
        <dbReference type="Pfam" id="PF24544"/>
    </source>
</evidence>
<keyword evidence="6" id="KW-1185">Reference proteome</keyword>